<keyword evidence="2" id="KW-1185">Reference proteome</keyword>
<name>A0A846N2N0_9PROT</name>
<evidence type="ECO:0000313" key="1">
    <source>
        <dbReference type="EMBL" id="NIK89482.1"/>
    </source>
</evidence>
<proteinExistence type="predicted"/>
<protein>
    <submittedName>
        <fullName evidence="1">Uncharacterized protein</fullName>
    </submittedName>
</protein>
<dbReference type="Proteomes" id="UP000570514">
    <property type="component" value="Unassembled WGS sequence"/>
</dbReference>
<dbReference type="RefSeq" id="WP_167083567.1">
    <property type="nucleotide sequence ID" value="NZ_BAAADC010000001.1"/>
</dbReference>
<gene>
    <name evidence="1" type="ORF">FHS83_002800</name>
</gene>
<organism evidence="1 2">
    <name type="scientific">Rhizomicrobium palustre</name>
    <dbReference type="NCBI Taxonomy" id="189966"/>
    <lineage>
        <taxon>Bacteria</taxon>
        <taxon>Pseudomonadati</taxon>
        <taxon>Pseudomonadota</taxon>
        <taxon>Alphaproteobacteria</taxon>
        <taxon>Micropepsales</taxon>
        <taxon>Micropepsaceae</taxon>
        <taxon>Rhizomicrobium</taxon>
    </lineage>
</organism>
<dbReference type="AlphaFoldDB" id="A0A846N2N0"/>
<evidence type="ECO:0000313" key="2">
    <source>
        <dbReference type="Proteomes" id="UP000570514"/>
    </source>
</evidence>
<dbReference type="EMBL" id="JAASRM010000001">
    <property type="protein sequence ID" value="NIK89482.1"/>
    <property type="molecule type" value="Genomic_DNA"/>
</dbReference>
<sequence length="158" mass="17360">MADWDLVDERSLLALAPESGWDDSSVTEEMVAAVRARLENAGGTLTFWAVLAEDSYQTAFDDGLTLQLSAIALNEEDAQRLVELAGEEKWTAWHIRAYSLILRDSLPALVEGWREEDDFSLNHIVELLASIAPGDTASALDAGFDRAGNRRVLKLPGM</sequence>
<reference evidence="1 2" key="1">
    <citation type="submission" date="2020-03" db="EMBL/GenBank/DDBJ databases">
        <title>Genomic Encyclopedia of Type Strains, Phase IV (KMG-IV): sequencing the most valuable type-strain genomes for metagenomic binning, comparative biology and taxonomic classification.</title>
        <authorList>
            <person name="Goeker M."/>
        </authorList>
    </citation>
    <scope>NUCLEOTIDE SEQUENCE [LARGE SCALE GENOMIC DNA]</scope>
    <source>
        <strain evidence="1 2">DSM 19867</strain>
    </source>
</reference>
<comment type="caution">
    <text evidence="1">The sequence shown here is derived from an EMBL/GenBank/DDBJ whole genome shotgun (WGS) entry which is preliminary data.</text>
</comment>
<accession>A0A846N2N0</accession>